<sequence>MDPKKPKKIKAEPGLSTKKAIITRKNEKLPKPITMIVPQSHKLDGNRGNLNETKTLRDGIEFPPSPSPTEVSSKFLDHATPSSNKDLVQLTTAFDRASTSKVKDDNAKDDMIINVDIEPETDTCGKTGKDKKKKKHNHSKDQKLLTLMDQMQHELHEIRNEQKVQRQMLQQVLDFCNEYKDTPSNRESVELEKKTGFPKVGFTRVSDNSIHLGQGVYVAKNSYLTAISRAKSASQFVRKIIMAVFTTEELQACSVHGAKSNKIKQNKQKPALDPIRLQAVKDIYSYYLKESGIPNHKYDQEIKAFYSYVSSKITDSRAESKRPLKEEKKLKAKDDSDLEEETVASSSEDESEESDDNISDKNSNENLEELEKKLSESDGREELEKKDEKFPEKVDGEEKKEINDNENSDNNKQDEEKNNSSSEKED</sequence>
<dbReference type="InterPro" id="IPR040391">
    <property type="entry name" value="BEND5"/>
</dbReference>
<feature type="compositionally biased region" description="Basic residues" evidence="1">
    <location>
        <begin position="129"/>
        <end position="138"/>
    </location>
</feature>
<feature type="region of interest" description="Disordered" evidence="1">
    <location>
        <begin position="120"/>
        <end position="140"/>
    </location>
</feature>
<dbReference type="GO" id="GO:0003677">
    <property type="term" value="F:DNA binding"/>
    <property type="evidence" value="ECO:0007669"/>
    <property type="project" value="InterPro"/>
</dbReference>
<gene>
    <name evidence="3" type="ORF">KQX54_007189</name>
</gene>
<dbReference type="GO" id="GO:0045892">
    <property type="term" value="P:negative regulation of DNA-templated transcription"/>
    <property type="evidence" value="ECO:0007669"/>
    <property type="project" value="InterPro"/>
</dbReference>
<dbReference type="Pfam" id="PF10523">
    <property type="entry name" value="BEN"/>
    <property type="match status" value="1"/>
</dbReference>
<dbReference type="PROSITE" id="PS51457">
    <property type="entry name" value="BEN"/>
    <property type="match status" value="1"/>
</dbReference>
<feature type="region of interest" description="Disordered" evidence="1">
    <location>
        <begin position="316"/>
        <end position="426"/>
    </location>
</feature>
<keyword evidence="4" id="KW-1185">Reference proteome</keyword>
<accession>A0AAV7IPW9</accession>
<dbReference type="PANTHER" id="PTHR14628">
    <property type="entry name" value="BEN DOMAIN-CONTAINING PROTEIN 5"/>
    <property type="match status" value="1"/>
</dbReference>
<feature type="compositionally biased region" description="Acidic residues" evidence="1">
    <location>
        <begin position="336"/>
        <end position="357"/>
    </location>
</feature>
<name>A0AAV7IPW9_COTGL</name>
<evidence type="ECO:0000313" key="3">
    <source>
        <dbReference type="EMBL" id="KAH0557505.1"/>
    </source>
</evidence>
<feature type="region of interest" description="Disordered" evidence="1">
    <location>
        <begin position="39"/>
        <end position="72"/>
    </location>
</feature>
<evidence type="ECO:0000313" key="4">
    <source>
        <dbReference type="Proteomes" id="UP000826195"/>
    </source>
</evidence>
<organism evidence="3 4">
    <name type="scientific">Cotesia glomerata</name>
    <name type="common">Lepidopteran parasitic wasp</name>
    <name type="synonym">Apanteles glomeratus</name>
    <dbReference type="NCBI Taxonomy" id="32391"/>
    <lineage>
        <taxon>Eukaryota</taxon>
        <taxon>Metazoa</taxon>
        <taxon>Ecdysozoa</taxon>
        <taxon>Arthropoda</taxon>
        <taxon>Hexapoda</taxon>
        <taxon>Insecta</taxon>
        <taxon>Pterygota</taxon>
        <taxon>Neoptera</taxon>
        <taxon>Endopterygota</taxon>
        <taxon>Hymenoptera</taxon>
        <taxon>Apocrita</taxon>
        <taxon>Ichneumonoidea</taxon>
        <taxon>Braconidae</taxon>
        <taxon>Microgastrinae</taxon>
        <taxon>Cotesia</taxon>
    </lineage>
</organism>
<dbReference type="InterPro" id="IPR018379">
    <property type="entry name" value="BEN_domain"/>
</dbReference>
<feature type="compositionally biased region" description="Basic and acidic residues" evidence="1">
    <location>
        <begin position="358"/>
        <end position="418"/>
    </location>
</feature>
<evidence type="ECO:0000256" key="1">
    <source>
        <dbReference type="SAM" id="MobiDB-lite"/>
    </source>
</evidence>
<feature type="compositionally biased region" description="Basic and acidic residues" evidence="1">
    <location>
        <begin position="316"/>
        <end position="335"/>
    </location>
</feature>
<reference evidence="3 4" key="1">
    <citation type="journal article" date="2021" name="J. Hered.">
        <title>A chromosome-level genome assembly of the parasitoid wasp, Cotesia glomerata (Hymenoptera: Braconidae).</title>
        <authorList>
            <person name="Pinto B.J."/>
            <person name="Weis J.J."/>
            <person name="Gamble T."/>
            <person name="Ode P.J."/>
            <person name="Paul R."/>
            <person name="Zaspel J.M."/>
        </authorList>
    </citation>
    <scope>NUCLEOTIDE SEQUENCE [LARGE SCALE GENOMIC DNA]</scope>
    <source>
        <strain evidence="3">CgM1</strain>
    </source>
</reference>
<feature type="domain" description="BEN" evidence="2">
    <location>
        <begin position="213"/>
        <end position="320"/>
    </location>
</feature>
<dbReference type="EMBL" id="JAHXZJ010000747">
    <property type="protein sequence ID" value="KAH0557505.1"/>
    <property type="molecule type" value="Genomic_DNA"/>
</dbReference>
<dbReference type="PANTHER" id="PTHR14628:SF1">
    <property type="entry name" value="BEN DOMAIN-CONTAINING PROTEIN 5"/>
    <property type="match status" value="1"/>
</dbReference>
<dbReference type="Proteomes" id="UP000826195">
    <property type="component" value="Unassembled WGS sequence"/>
</dbReference>
<dbReference type="SMART" id="SM01025">
    <property type="entry name" value="BEN"/>
    <property type="match status" value="1"/>
</dbReference>
<dbReference type="AlphaFoldDB" id="A0AAV7IPW9"/>
<comment type="caution">
    <text evidence="3">The sequence shown here is derived from an EMBL/GenBank/DDBJ whole genome shotgun (WGS) entry which is preliminary data.</text>
</comment>
<protein>
    <recommendedName>
        <fullName evidence="2">BEN domain-containing protein</fullName>
    </recommendedName>
</protein>
<dbReference type="Gene3D" id="1.10.10.2590">
    <property type="entry name" value="BEN domain"/>
    <property type="match status" value="1"/>
</dbReference>
<proteinExistence type="predicted"/>
<evidence type="ECO:0000259" key="2">
    <source>
        <dbReference type="PROSITE" id="PS51457"/>
    </source>
</evidence>